<keyword evidence="1" id="KW-0812">Transmembrane</keyword>
<organism evidence="2 3">
    <name type="scientific">Sorlinia euscelidii</name>
    <dbReference type="NCBI Taxonomy" id="3081148"/>
    <lineage>
        <taxon>Bacteria</taxon>
        <taxon>Pseudomonadati</taxon>
        <taxon>Pseudomonadota</taxon>
        <taxon>Alphaproteobacteria</taxon>
        <taxon>Acetobacterales</taxon>
        <taxon>Acetobacteraceae</taxon>
        <taxon>Sorlinia</taxon>
    </lineage>
</organism>
<gene>
    <name evidence="2" type="ORF">DOFOFD_04625</name>
</gene>
<dbReference type="Proteomes" id="UP001312908">
    <property type="component" value="Unassembled WGS sequence"/>
</dbReference>
<evidence type="ECO:0008006" key="4">
    <source>
        <dbReference type="Google" id="ProtNLM"/>
    </source>
</evidence>
<protein>
    <recommendedName>
        <fullName evidence="4">V-SNARE coiled-coil homology domain-containing protein</fullName>
    </recommendedName>
</protein>
<evidence type="ECO:0000256" key="1">
    <source>
        <dbReference type="SAM" id="Phobius"/>
    </source>
</evidence>
<accession>A0ABU7U0E4</accession>
<dbReference type="RefSeq" id="WP_394819243.1">
    <property type="nucleotide sequence ID" value="NZ_JAWJZY010000002.1"/>
</dbReference>
<feature type="transmembrane region" description="Helical" evidence="1">
    <location>
        <begin position="75"/>
        <end position="98"/>
    </location>
</feature>
<keyword evidence="1" id="KW-0472">Membrane</keyword>
<name>A0ABU7U0E4_9PROT</name>
<reference evidence="2 3" key="1">
    <citation type="submission" date="2023-10" db="EMBL/GenBank/DDBJ databases">
        <title>Sorlinia euscelidii gen. nov., sp. nov., an acetic acid bacteria isolated from the gut of Euscelidius variegatus emitter.</title>
        <authorList>
            <person name="Michoud G."/>
            <person name="Marasco R."/>
            <person name="Seferji K."/>
            <person name="Gonella E."/>
            <person name="Garuglieri E."/>
            <person name="Alma A."/>
            <person name="Mapelli F."/>
            <person name="Borin S."/>
            <person name="Daffonchio D."/>
            <person name="Crotti E."/>
        </authorList>
    </citation>
    <scope>NUCLEOTIDE SEQUENCE [LARGE SCALE GENOMIC DNA]</scope>
    <source>
        <strain evidence="2 3">EV16P</strain>
    </source>
</reference>
<evidence type="ECO:0000313" key="2">
    <source>
        <dbReference type="EMBL" id="MEE8658292.1"/>
    </source>
</evidence>
<evidence type="ECO:0000313" key="3">
    <source>
        <dbReference type="Proteomes" id="UP001312908"/>
    </source>
</evidence>
<keyword evidence="3" id="KW-1185">Reference proteome</keyword>
<proteinExistence type="predicted"/>
<dbReference type="EMBL" id="JAWJZY010000002">
    <property type="protein sequence ID" value="MEE8658292.1"/>
    <property type="molecule type" value="Genomic_DNA"/>
</dbReference>
<keyword evidence="1" id="KW-1133">Transmembrane helix</keyword>
<sequence>MTEKETPTSYIQRPEFEVLRQEVRSIEKNLTRLDVVVQQLFAQGQEQNSRLLEIAEMLQRQEDTRDSRDRAMRKMIWAANTLGPKAVALGALLVSLLYEWLKRR</sequence>
<comment type="caution">
    <text evidence="2">The sequence shown here is derived from an EMBL/GenBank/DDBJ whole genome shotgun (WGS) entry which is preliminary data.</text>
</comment>